<reference evidence="2 3" key="1">
    <citation type="submission" date="2017-01" db="EMBL/GenBank/DDBJ databases">
        <title>Novel large sulfur bacteria in the metagenomes of groundwater-fed chemosynthetic microbial mats in the Lake Huron basin.</title>
        <authorList>
            <person name="Sharrar A.M."/>
            <person name="Flood B.E."/>
            <person name="Bailey J.V."/>
            <person name="Jones D.S."/>
            <person name="Biddanda B."/>
            <person name="Ruberg S.A."/>
            <person name="Marcus D.N."/>
            <person name="Dick G.J."/>
        </authorList>
    </citation>
    <scope>NUCLEOTIDE SEQUENCE [LARGE SCALE GENOMIC DNA]</scope>
    <source>
        <strain evidence="2">A7</strain>
    </source>
</reference>
<name>A0A1W9KUP8_9BURK</name>
<organism evidence="2 3">
    <name type="scientific">Rhodoferax ferrireducens</name>
    <dbReference type="NCBI Taxonomy" id="192843"/>
    <lineage>
        <taxon>Bacteria</taxon>
        <taxon>Pseudomonadati</taxon>
        <taxon>Pseudomonadota</taxon>
        <taxon>Betaproteobacteria</taxon>
        <taxon>Burkholderiales</taxon>
        <taxon>Comamonadaceae</taxon>
        <taxon>Rhodoferax</taxon>
    </lineage>
</organism>
<accession>A0A1W9KUP8</accession>
<dbReference type="Proteomes" id="UP000192505">
    <property type="component" value="Unassembled WGS sequence"/>
</dbReference>
<dbReference type="AlphaFoldDB" id="A0A1W9KUP8"/>
<comment type="caution">
    <text evidence="2">The sequence shown here is derived from an EMBL/GenBank/DDBJ whole genome shotgun (WGS) entry which is preliminary data.</text>
</comment>
<evidence type="ECO:0000313" key="2">
    <source>
        <dbReference type="EMBL" id="OQW88217.1"/>
    </source>
</evidence>
<feature type="domain" description="RES" evidence="1">
    <location>
        <begin position="13"/>
        <end position="138"/>
    </location>
</feature>
<protein>
    <recommendedName>
        <fullName evidence="1">RES domain-containing protein</fullName>
    </recommendedName>
</protein>
<proteinExistence type="predicted"/>
<dbReference type="Pfam" id="PF08808">
    <property type="entry name" value="RES"/>
    <property type="match status" value="1"/>
</dbReference>
<gene>
    <name evidence="2" type="ORF">BWK72_10110</name>
</gene>
<evidence type="ECO:0000259" key="1">
    <source>
        <dbReference type="SMART" id="SM00953"/>
    </source>
</evidence>
<dbReference type="InterPro" id="IPR014914">
    <property type="entry name" value="RES_dom"/>
</dbReference>
<dbReference type="EMBL" id="MTEI01000005">
    <property type="protein sequence ID" value="OQW88217.1"/>
    <property type="molecule type" value="Genomic_DNA"/>
</dbReference>
<dbReference type="SMART" id="SM00953">
    <property type="entry name" value="RES"/>
    <property type="match status" value="1"/>
</dbReference>
<evidence type="ECO:0000313" key="3">
    <source>
        <dbReference type="Proteomes" id="UP000192505"/>
    </source>
</evidence>
<sequence length="153" mass="16634">MPVYRIGDSRHPLWDGTGAAMVGGRWNSPGKPVIYGALSYACAMLEILVHANIGRVPATQVHVVAEVPDHVATERIGAAQLPAGWDSDDLTVARQVGDQWLQQARTAVLIVPSVVARLEWIAVVNPLHPDAKHLTVSPNQPVVWDQRLFGRLS</sequence>